<evidence type="ECO:0000313" key="2">
    <source>
        <dbReference type="Proteomes" id="UP000257109"/>
    </source>
</evidence>
<evidence type="ECO:0008006" key="3">
    <source>
        <dbReference type="Google" id="ProtNLM"/>
    </source>
</evidence>
<feature type="non-terminal residue" evidence="1">
    <location>
        <position position="1"/>
    </location>
</feature>
<dbReference type="PANTHER" id="PTHR48475:SF1">
    <property type="entry name" value="RNASE H TYPE-1 DOMAIN-CONTAINING PROTEIN"/>
    <property type="match status" value="1"/>
</dbReference>
<dbReference type="OrthoDB" id="654211at2759"/>
<protein>
    <recommendedName>
        <fullName evidence="3">RNase H type-1 domain-containing protein</fullName>
    </recommendedName>
</protein>
<comment type="caution">
    <text evidence="1">The sequence shown here is derived from an EMBL/GenBank/DDBJ whole genome shotgun (WGS) entry which is preliminary data.</text>
</comment>
<proteinExistence type="predicted"/>
<feature type="non-terminal residue" evidence="1">
    <location>
        <position position="183"/>
    </location>
</feature>
<reference evidence="1" key="1">
    <citation type="submission" date="2018-05" db="EMBL/GenBank/DDBJ databases">
        <title>Draft genome of Mucuna pruriens seed.</title>
        <authorList>
            <person name="Nnadi N.E."/>
            <person name="Vos R."/>
            <person name="Hasami M.H."/>
            <person name="Devisetty U.K."/>
            <person name="Aguiy J.C."/>
        </authorList>
    </citation>
    <scope>NUCLEOTIDE SEQUENCE [LARGE SCALE GENOMIC DNA]</scope>
    <source>
        <strain evidence="1">JCA_2017</strain>
    </source>
</reference>
<dbReference type="Proteomes" id="UP000257109">
    <property type="component" value="Unassembled WGS sequence"/>
</dbReference>
<dbReference type="EMBL" id="QJKJ01001820">
    <property type="protein sequence ID" value="RDY05751.1"/>
    <property type="molecule type" value="Genomic_DNA"/>
</dbReference>
<keyword evidence="2" id="KW-1185">Reference proteome</keyword>
<sequence>MALKEHFDEISFHYVPRDENQIVDALATLSAMLQMNQNKEMTIHYHDIREYLEKGAYPPKATENDKRTLRRLAIGFFLSGVTLYKRRTDLTLLRCVDDCEAREIMEEVHEGAFDTHANDHALGMRNPTYIVVMLLQRHTWWPPFLTFSLLKVYLFASSRRMNPSMMRCGLCNRSPFALWWGGL</sequence>
<accession>A0A371HSH5</accession>
<gene>
    <name evidence="1" type="ORF">CR513_10391</name>
</gene>
<evidence type="ECO:0000313" key="1">
    <source>
        <dbReference type="EMBL" id="RDY05751.1"/>
    </source>
</evidence>
<dbReference type="PANTHER" id="PTHR48475">
    <property type="entry name" value="RIBONUCLEASE H"/>
    <property type="match status" value="1"/>
</dbReference>
<name>A0A371HSH5_MUCPR</name>
<dbReference type="AlphaFoldDB" id="A0A371HSH5"/>
<organism evidence="1 2">
    <name type="scientific">Mucuna pruriens</name>
    <name type="common">Velvet bean</name>
    <name type="synonym">Dolichos pruriens</name>
    <dbReference type="NCBI Taxonomy" id="157652"/>
    <lineage>
        <taxon>Eukaryota</taxon>
        <taxon>Viridiplantae</taxon>
        <taxon>Streptophyta</taxon>
        <taxon>Embryophyta</taxon>
        <taxon>Tracheophyta</taxon>
        <taxon>Spermatophyta</taxon>
        <taxon>Magnoliopsida</taxon>
        <taxon>eudicotyledons</taxon>
        <taxon>Gunneridae</taxon>
        <taxon>Pentapetalae</taxon>
        <taxon>rosids</taxon>
        <taxon>fabids</taxon>
        <taxon>Fabales</taxon>
        <taxon>Fabaceae</taxon>
        <taxon>Papilionoideae</taxon>
        <taxon>50 kb inversion clade</taxon>
        <taxon>NPAAA clade</taxon>
        <taxon>indigoferoid/millettioid clade</taxon>
        <taxon>Phaseoleae</taxon>
        <taxon>Mucuna</taxon>
    </lineage>
</organism>